<dbReference type="Proteomes" id="UP000266673">
    <property type="component" value="Unassembled WGS sequence"/>
</dbReference>
<dbReference type="PRINTS" id="PR00109">
    <property type="entry name" value="TYRKINASE"/>
</dbReference>
<dbReference type="InterPro" id="IPR000719">
    <property type="entry name" value="Prot_kinase_dom"/>
</dbReference>
<reference evidence="4 5" key="1">
    <citation type="submission" date="2018-06" db="EMBL/GenBank/DDBJ databases">
        <title>Comparative genomics reveals the genomic features of Rhizophagus irregularis, R. cerebriforme, R. diaphanum and Gigaspora rosea, and their symbiotic lifestyle signature.</title>
        <authorList>
            <person name="Morin E."/>
            <person name="San Clemente H."/>
            <person name="Chen E.C.H."/>
            <person name="De La Providencia I."/>
            <person name="Hainaut M."/>
            <person name="Kuo A."/>
            <person name="Kohler A."/>
            <person name="Murat C."/>
            <person name="Tang N."/>
            <person name="Roy S."/>
            <person name="Loubradou J."/>
            <person name="Henrissat B."/>
            <person name="Grigoriev I.V."/>
            <person name="Corradi N."/>
            <person name="Roux C."/>
            <person name="Martin F.M."/>
        </authorList>
    </citation>
    <scope>NUCLEOTIDE SEQUENCE [LARGE SCALE GENOMIC DNA]</scope>
    <source>
        <strain evidence="4 5">DAOM 194757</strain>
    </source>
</reference>
<dbReference type="GO" id="GO:0005524">
    <property type="term" value="F:ATP binding"/>
    <property type="evidence" value="ECO:0007669"/>
    <property type="project" value="UniProtKB-KW"/>
</dbReference>
<evidence type="ECO:0000256" key="2">
    <source>
        <dbReference type="ARBA" id="ARBA00022840"/>
    </source>
</evidence>
<protein>
    <submittedName>
        <fullName evidence="4">Kinase-like domain-containing protein</fullName>
    </submittedName>
</protein>
<dbReference type="PANTHER" id="PTHR44329:SF298">
    <property type="entry name" value="MIXED LINEAGE KINASE DOMAIN-LIKE PROTEIN"/>
    <property type="match status" value="1"/>
</dbReference>
<dbReference type="EMBL" id="QKWP01000123">
    <property type="protein sequence ID" value="RIB26796.1"/>
    <property type="molecule type" value="Genomic_DNA"/>
</dbReference>
<evidence type="ECO:0000313" key="4">
    <source>
        <dbReference type="EMBL" id="RIB26796.1"/>
    </source>
</evidence>
<dbReference type="PANTHER" id="PTHR44329">
    <property type="entry name" value="SERINE/THREONINE-PROTEIN KINASE TNNI3K-RELATED"/>
    <property type="match status" value="1"/>
</dbReference>
<keyword evidence="4" id="KW-0418">Kinase</keyword>
<dbReference type="AlphaFoldDB" id="A0A397W644"/>
<keyword evidence="1" id="KW-0547">Nucleotide-binding</keyword>
<dbReference type="Pfam" id="PF07714">
    <property type="entry name" value="PK_Tyr_Ser-Thr"/>
    <property type="match status" value="1"/>
</dbReference>
<name>A0A397W644_9GLOM</name>
<sequence>MKWEQKLELLNDIISDLKAIHSQCYIHRDLHSGNILQDNLHSAYISDLGLSSSDSTQKQHGIFGILPYIAPEILMGQPYTTKSDIYSFGIIMWEILYGMSVSYCHEFSEQQLQLKICNNYLRPPINEEAPRCYVNLMKKCWDKEPEKRLPAEKLCEIFMKWQNDKNILLELKKSKIKLENIEKSYAGLFSDRSKFIPFTGSSLGNNSVLEN</sequence>
<gene>
    <name evidence="4" type="ORF">C2G38_1954438</name>
</gene>
<evidence type="ECO:0000313" key="5">
    <source>
        <dbReference type="Proteomes" id="UP000266673"/>
    </source>
</evidence>
<organism evidence="4 5">
    <name type="scientific">Gigaspora rosea</name>
    <dbReference type="NCBI Taxonomy" id="44941"/>
    <lineage>
        <taxon>Eukaryota</taxon>
        <taxon>Fungi</taxon>
        <taxon>Fungi incertae sedis</taxon>
        <taxon>Mucoromycota</taxon>
        <taxon>Glomeromycotina</taxon>
        <taxon>Glomeromycetes</taxon>
        <taxon>Diversisporales</taxon>
        <taxon>Gigasporaceae</taxon>
        <taxon>Gigaspora</taxon>
    </lineage>
</organism>
<dbReference type="PROSITE" id="PS50011">
    <property type="entry name" value="PROTEIN_KINASE_DOM"/>
    <property type="match status" value="1"/>
</dbReference>
<dbReference type="InterPro" id="IPR051681">
    <property type="entry name" value="Ser/Thr_Kinases-Pseudokinases"/>
</dbReference>
<dbReference type="InterPro" id="IPR011009">
    <property type="entry name" value="Kinase-like_dom_sf"/>
</dbReference>
<evidence type="ECO:0000259" key="3">
    <source>
        <dbReference type="PROSITE" id="PS50011"/>
    </source>
</evidence>
<comment type="caution">
    <text evidence="4">The sequence shown here is derived from an EMBL/GenBank/DDBJ whole genome shotgun (WGS) entry which is preliminary data.</text>
</comment>
<proteinExistence type="predicted"/>
<dbReference type="Gene3D" id="1.10.510.10">
    <property type="entry name" value="Transferase(Phosphotransferase) domain 1"/>
    <property type="match status" value="1"/>
</dbReference>
<evidence type="ECO:0000256" key="1">
    <source>
        <dbReference type="ARBA" id="ARBA00022741"/>
    </source>
</evidence>
<dbReference type="SUPFAM" id="SSF56112">
    <property type="entry name" value="Protein kinase-like (PK-like)"/>
    <property type="match status" value="1"/>
</dbReference>
<dbReference type="InterPro" id="IPR001245">
    <property type="entry name" value="Ser-Thr/Tyr_kinase_cat_dom"/>
</dbReference>
<keyword evidence="2" id="KW-0067">ATP-binding</keyword>
<accession>A0A397W644</accession>
<dbReference type="OrthoDB" id="5979581at2759"/>
<keyword evidence="4" id="KW-0808">Transferase</keyword>
<dbReference type="GO" id="GO:0004674">
    <property type="term" value="F:protein serine/threonine kinase activity"/>
    <property type="evidence" value="ECO:0007669"/>
    <property type="project" value="TreeGrafter"/>
</dbReference>
<dbReference type="STRING" id="44941.A0A397W644"/>
<keyword evidence="5" id="KW-1185">Reference proteome</keyword>
<feature type="domain" description="Protein kinase" evidence="3">
    <location>
        <begin position="1"/>
        <end position="162"/>
    </location>
</feature>